<evidence type="ECO:0000256" key="1">
    <source>
        <dbReference type="SAM" id="MobiDB-lite"/>
    </source>
</evidence>
<accession>A0A2S4L8Q1</accession>
<feature type="compositionally biased region" description="Polar residues" evidence="1">
    <location>
        <begin position="440"/>
        <end position="459"/>
    </location>
</feature>
<comment type="caution">
    <text evidence="2">The sequence shown here is derived from an EMBL/GenBank/DDBJ whole genome shotgun (WGS) entry which is preliminary data.</text>
</comment>
<evidence type="ECO:0000313" key="2">
    <source>
        <dbReference type="EMBL" id="POR38813.1"/>
    </source>
</evidence>
<feature type="compositionally biased region" description="Low complexity" evidence="1">
    <location>
        <begin position="141"/>
        <end position="151"/>
    </location>
</feature>
<keyword evidence="3" id="KW-1185">Reference proteome</keyword>
<feature type="compositionally biased region" description="Low complexity" evidence="1">
    <location>
        <begin position="76"/>
        <end position="92"/>
    </location>
</feature>
<dbReference type="EMBL" id="PKSG01000099">
    <property type="protein sequence ID" value="POR38813.1"/>
    <property type="molecule type" value="Genomic_DNA"/>
</dbReference>
<name>A0A2S4L8Q1_9HYPO</name>
<feature type="compositionally biased region" description="Polar residues" evidence="1">
    <location>
        <begin position="55"/>
        <end position="65"/>
    </location>
</feature>
<organism evidence="2 3">
    <name type="scientific">Tolypocladium paradoxum</name>
    <dbReference type="NCBI Taxonomy" id="94208"/>
    <lineage>
        <taxon>Eukaryota</taxon>
        <taxon>Fungi</taxon>
        <taxon>Dikarya</taxon>
        <taxon>Ascomycota</taxon>
        <taxon>Pezizomycotina</taxon>
        <taxon>Sordariomycetes</taxon>
        <taxon>Hypocreomycetidae</taxon>
        <taxon>Hypocreales</taxon>
        <taxon>Ophiocordycipitaceae</taxon>
        <taxon>Tolypocladium</taxon>
    </lineage>
</organism>
<dbReference type="AlphaFoldDB" id="A0A2S4L8Q1"/>
<protein>
    <submittedName>
        <fullName evidence="2">Uncharacterized protein</fullName>
    </submittedName>
</protein>
<feature type="compositionally biased region" description="Polar residues" evidence="1">
    <location>
        <begin position="199"/>
        <end position="211"/>
    </location>
</feature>
<dbReference type="STRING" id="94208.A0A2S4L8Q1"/>
<feature type="compositionally biased region" description="Basic and acidic residues" evidence="1">
    <location>
        <begin position="620"/>
        <end position="629"/>
    </location>
</feature>
<feature type="region of interest" description="Disordered" evidence="1">
    <location>
        <begin position="138"/>
        <end position="345"/>
    </location>
</feature>
<feature type="compositionally biased region" description="Polar residues" evidence="1">
    <location>
        <begin position="330"/>
        <end position="344"/>
    </location>
</feature>
<reference evidence="2 3" key="1">
    <citation type="submission" date="2018-01" db="EMBL/GenBank/DDBJ databases">
        <title>Harnessing the power of phylogenomics to disentangle the directionality and signatures of interkingdom host jumping in the parasitic fungal genus Tolypocladium.</title>
        <authorList>
            <person name="Quandt C.A."/>
            <person name="Patterson W."/>
            <person name="Spatafora J.W."/>
        </authorList>
    </citation>
    <scope>NUCLEOTIDE SEQUENCE [LARGE SCALE GENOMIC DNA]</scope>
    <source>
        <strain evidence="2 3">NRBC 100945</strain>
    </source>
</reference>
<feature type="region of interest" description="Disordered" evidence="1">
    <location>
        <begin position="530"/>
        <end position="597"/>
    </location>
</feature>
<gene>
    <name evidence="2" type="ORF">TPAR_00990</name>
</gene>
<feature type="compositionally biased region" description="Basic and acidic residues" evidence="1">
    <location>
        <begin position="638"/>
        <end position="648"/>
    </location>
</feature>
<feature type="region of interest" description="Disordered" evidence="1">
    <location>
        <begin position="1"/>
        <end position="25"/>
    </location>
</feature>
<feature type="region of interest" description="Disordered" evidence="1">
    <location>
        <begin position="45"/>
        <end position="122"/>
    </location>
</feature>
<feature type="region of interest" description="Disordered" evidence="1">
    <location>
        <begin position="611"/>
        <end position="662"/>
    </location>
</feature>
<evidence type="ECO:0000313" key="3">
    <source>
        <dbReference type="Proteomes" id="UP000237481"/>
    </source>
</evidence>
<dbReference type="OrthoDB" id="5404004at2759"/>
<proteinExistence type="predicted"/>
<feature type="region of interest" description="Disordered" evidence="1">
    <location>
        <begin position="426"/>
        <end position="496"/>
    </location>
</feature>
<dbReference type="Proteomes" id="UP000237481">
    <property type="component" value="Unassembled WGS sequence"/>
</dbReference>
<sequence>MPRARGLAGGGAQADGRPSESPVLGLLGEPVLVTHDALHALPQRDSTDISYASRMPSNLTRSPSSLGVAAEAPYNTSTSPMASRSAAASPAAEGQRTDAVTEFDSSVGLQSPDPRAIPRRLPSVAKVGQKGVFRFYHKPIPAAASSSENTPSNPPPEQPAISKSPTGETPETGIIAIGMALGSPTHPPDYASTAWRPQFMTTVTAGTGDSQSPKKEDSSKFKPRKWGIFGRSKSKRGKGPDARQEGQPTGAARANGLFRSTSSAAGPRSVQDAAAQEAKRAITSPGHKPIARSQTEPRMGERMNAPMSIPRKATSPMSPAKDNEERSSRIGGNTQGAAQSSSESHLGENFLGVEIPDITMERYSVMFGHLLQHRSTSSLLARRQATQDRLKAIKKGDANMQQLELGKQSPGVPAIWGSTISPVRLASRKMGPGHGLSPRMRSNTSAAMLPSPSQSSFDGTETPRERLGARYIAESTRHDSGTDEATATSKPMERPKLISKFHRQSSFRQTNGPSAAGEGASSMIQDDMFQTPVQSPDGHKISRSTWNSAHPPLAEPTPRSHASKDSERSLLDSPTAKSIAASPSKEDPERTPTDPVEVSIARQISISRQQRALLGPLQRHALENRRVSETKSSTPRLVDPRQDPDSPKAMHRKSERVIVERA</sequence>